<accession>A0ABU5ZSI3</accession>
<proteinExistence type="predicted"/>
<organism evidence="1 2">
    <name type="scientific">Aquimarina gracilis</name>
    <dbReference type="NCBI Taxonomy" id="874422"/>
    <lineage>
        <taxon>Bacteria</taxon>
        <taxon>Pseudomonadati</taxon>
        <taxon>Bacteroidota</taxon>
        <taxon>Flavobacteriia</taxon>
        <taxon>Flavobacteriales</taxon>
        <taxon>Flavobacteriaceae</taxon>
        <taxon>Aquimarina</taxon>
    </lineage>
</organism>
<dbReference type="InterPro" id="IPR010870">
    <property type="entry name" value="Porin_O/P"/>
</dbReference>
<dbReference type="InterPro" id="IPR023614">
    <property type="entry name" value="Porin_dom_sf"/>
</dbReference>
<dbReference type="Proteomes" id="UP001327027">
    <property type="component" value="Unassembled WGS sequence"/>
</dbReference>
<dbReference type="Pfam" id="PF07396">
    <property type="entry name" value="Porin_O_P"/>
    <property type="match status" value="1"/>
</dbReference>
<dbReference type="EMBL" id="JAYKLX010000003">
    <property type="protein sequence ID" value="MEB3345029.1"/>
    <property type="molecule type" value="Genomic_DNA"/>
</dbReference>
<gene>
    <name evidence="1" type="ORF">U6A24_06135</name>
</gene>
<dbReference type="Gene3D" id="2.40.160.10">
    <property type="entry name" value="Porin"/>
    <property type="match status" value="1"/>
</dbReference>
<protein>
    <submittedName>
        <fullName evidence="1">Porin</fullName>
    </submittedName>
</protein>
<evidence type="ECO:0000313" key="1">
    <source>
        <dbReference type="EMBL" id="MEB3345029.1"/>
    </source>
</evidence>
<keyword evidence="2" id="KW-1185">Reference proteome</keyword>
<evidence type="ECO:0000313" key="2">
    <source>
        <dbReference type="Proteomes" id="UP001327027"/>
    </source>
</evidence>
<sequence length="436" mass="49337">MSLSLHLNAQKIKQEKTKSFPNKPLKWYLNKDQNHWIGIHTYAQLSGRVNQNNPGSLVNNQLEKTTTDISIRRFRLGIKSQVSDHLFIYTQFGTNNLNYLSSKGPSIKLLDAYAEYNFSEEFSIGAGKSLWNGLSRFSAPSTSKLMVVDVPFIALPTVNTTDDLLRNLSIFTKGKFHKFDYRFLVSKPFPIQANSSIPADPKEGIAEFTSSPSKIQYAGYIKYEFLGSESNKYASHSGTYLGAKKILSLGTGFKFQSDALCSLEQGIESFHDMTLLAADIFVELPINKSKGSTFTSYLGFFKYDFGPNYLRSIGANNPTNGLDSENASFNGKGNAYPVLGTGTSFLYQFGYLFPKMGKNNTKGQLQPYGRVQYSDFDRLSDPMIAFDLGVNWFLNNHKSKLTLNAQNRPIFYNQEDNLEEDNRKWMFVLQYQFKIQ</sequence>
<name>A0ABU5ZSI3_9FLAO</name>
<comment type="caution">
    <text evidence="1">The sequence shown here is derived from an EMBL/GenBank/DDBJ whole genome shotgun (WGS) entry which is preliminary data.</text>
</comment>
<reference evidence="1 2" key="1">
    <citation type="journal article" date="2013" name="Int. J. Syst. Evol. Microbiol.">
        <title>Aquimarina gracilis sp. nov., isolated from the gut microflora of a mussel, Mytilus coruscus, and emended description of Aquimarina spongiae.</title>
        <authorList>
            <person name="Park S.C."/>
            <person name="Choe H.N."/>
            <person name="Baik K.S."/>
            <person name="Seong C.N."/>
        </authorList>
    </citation>
    <scope>NUCLEOTIDE SEQUENCE [LARGE SCALE GENOMIC DNA]</scope>
    <source>
        <strain evidence="1 2">PSC32</strain>
    </source>
</reference>
<dbReference type="RefSeq" id="WP_324179065.1">
    <property type="nucleotide sequence ID" value="NZ_JAYKLX010000003.1"/>
</dbReference>